<sequence>MQVYEVAVLGKPITQGSMRKSRGGHIVHDKADQLYDWRQSIEDAFYEKYGTDGTWVPIDKAVRVEVIVTVPRTRSMTAGIPEFADTKPDVDKLARAIGDALSPGPGSKVKTGPRAGQKHFRMLSEDGRIVSWGAQKTYPWGNHTHRAALAEPGAQIRVVVLSGISRADMRAWGYPV</sequence>
<reference evidence="1" key="1">
    <citation type="submission" date="2020-04" db="EMBL/GenBank/DDBJ databases">
        <title>Deep metagenomics examines the oral microbiome during advanced dental caries in children, revealing novel taxa and co-occurrences with host molecules.</title>
        <authorList>
            <person name="Baker J.L."/>
            <person name="Morton J.T."/>
            <person name="Dinis M."/>
            <person name="Alvarez R."/>
            <person name="Tran N.C."/>
            <person name="Knight R."/>
            <person name="Edlund A."/>
        </authorList>
    </citation>
    <scope>NUCLEOTIDE SEQUENCE</scope>
    <source>
        <strain evidence="1">JCVI_29_bin.11</strain>
    </source>
</reference>
<accession>A0A930KZ69</accession>
<gene>
    <name evidence="1" type="ORF">HXO58_07805</name>
</gene>
<organism evidence="1 2">
    <name type="scientific">Rothia mucilaginosa</name>
    <dbReference type="NCBI Taxonomy" id="43675"/>
    <lineage>
        <taxon>Bacteria</taxon>
        <taxon>Bacillati</taxon>
        <taxon>Actinomycetota</taxon>
        <taxon>Actinomycetes</taxon>
        <taxon>Micrococcales</taxon>
        <taxon>Micrococcaceae</taxon>
        <taxon>Rothia</taxon>
    </lineage>
</organism>
<dbReference type="GO" id="GO:0006310">
    <property type="term" value="P:DNA recombination"/>
    <property type="evidence" value="ECO:0007669"/>
    <property type="project" value="InterPro"/>
</dbReference>
<dbReference type="Gene3D" id="3.30.1330.70">
    <property type="entry name" value="Holliday junction resolvase RusA"/>
    <property type="match status" value="1"/>
</dbReference>
<proteinExistence type="predicted"/>
<dbReference type="GO" id="GO:0000287">
    <property type="term" value="F:magnesium ion binding"/>
    <property type="evidence" value="ECO:0007669"/>
    <property type="project" value="InterPro"/>
</dbReference>
<evidence type="ECO:0000313" key="1">
    <source>
        <dbReference type="EMBL" id="MBF1659723.1"/>
    </source>
</evidence>
<evidence type="ECO:0000313" key="2">
    <source>
        <dbReference type="Proteomes" id="UP000713964"/>
    </source>
</evidence>
<dbReference type="EMBL" id="JABZXL010000024">
    <property type="protein sequence ID" value="MBF1659723.1"/>
    <property type="molecule type" value="Genomic_DNA"/>
</dbReference>
<name>A0A930KZ69_9MICC</name>
<dbReference type="SUPFAM" id="SSF103084">
    <property type="entry name" value="Holliday junction resolvase RusA"/>
    <property type="match status" value="1"/>
</dbReference>
<dbReference type="InterPro" id="IPR036614">
    <property type="entry name" value="RusA-like_sf"/>
</dbReference>
<dbReference type="Proteomes" id="UP000713964">
    <property type="component" value="Unassembled WGS sequence"/>
</dbReference>
<dbReference type="GO" id="GO:0006281">
    <property type="term" value="P:DNA repair"/>
    <property type="evidence" value="ECO:0007669"/>
    <property type="project" value="InterPro"/>
</dbReference>
<comment type="caution">
    <text evidence="1">The sequence shown here is derived from an EMBL/GenBank/DDBJ whole genome shotgun (WGS) entry which is preliminary data.</text>
</comment>
<protein>
    <submittedName>
        <fullName evidence="1">Uncharacterized protein</fullName>
    </submittedName>
</protein>
<dbReference type="AlphaFoldDB" id="A0A930KZ69"/>